<keyword evidence="2" id="KW-1133">Transmembrane helix</keyword>
<gene>
    <name evidence="3" type="ORF">RFI_21400</name>
</gene>
<keyword evidence="4" id="KW-1185">Reference proteome</keyword>
<accession>X6MPP0</accession>
<dbReference type="AlphaFoldDB" id="X6MPP0"/>
<evidence type="ECO:0000256" key="1">
    <source>
        <dbReference type="SAM" id="MobiDB-lite"/>
    </source>
</evidence>
<evidence type="ECO:0000256" key="2">
    <source>
        <dbReference type="SAM" id="Phobius"/>
    </source>
</evidence>
<dbReference type="Proteomes" id="UP000023152">
    <property type="component" value="Unassembled WGS sequence"/>
</dbReference>
<evidence type="ECO:0000313" key="4">
    <source>
        <dbReference type="Proteomes" id="UP000023152"/>
    </source>
</evidence>
<reference evidence="3 4" key="1">
    <citation type="journal article" date="2013" name="Curr. Biol.">
        <title>The Genome of the Foraminiferan Reticulomyxa filosa.</title>
        <authorList>
            <person name="Glockner G."/>
            <person name="Hulsmann N."/>
            <person name="Schleicher M."/>
            <person name="Noegel A.A."/>
            <person name="Eichinger L."/>
            <person name="Gallinger C."/>
            <person name="Pawlowski J."/>
            <person name="Sierra R."/>
            <person name="Euteneuer U."/>
            <person name="Pillet L."/>
            <person name="Moustafa A."/>
            <person name="Platzer M."/>
            <person name="Groth M."/>
            <person name="Szafranski K."/>
            <person name="Schliwa M."/>
        </authorList>
    </citation>
    <scope>NUCLEOTIDE SEQUENCE [LARGE SCALE GENOMIC DNA]</scope>
</reference>
<feature type="region of interest" description="Disordered" evidence="1">
    <location>
        <begin position="112"/>
        <end position="131"/>
    </location>
</feature>
<keyword evidence="2" id="KW-0812">Transmembrane</keyword>
<dbReference type="EMBL" id="ASPP01018668">
    <property type="protein sequence ID" value="ETO15958.1"/>
    <property type="molecule type" value="Genomic_DNA"/>
</dbReference>
<comment type="caution">
    <text evidence="3">The sequence shown here is derived from an EMBL/GenBank/DDBJ whole genome shotgun (WGS) entry which is preliminary data.</text>
</comment>
<sequence>MGTCCSSQAQEPERKLTRNTEIKPHGEQNGICLFFSHLTTRLFNSTSNKGGGKKEIAHRTENQPQTDIDDLLDAPHVKKKKKKRVYIHMYIFFLLLFVGSDEFEKHYKKNLKKQGGDHNNATKENADNTNQTNEAQNAKLSLLGTKPVTLTNEGSMGLANVKLIPASIKQFLEQTTPAMRSIFWHHVDVKRSGRINTGDELVALFAQVIKAYIASVSSKEAVNYLEASIANLSEDLANDYLNALDNYNETNMDFLDKNSYDNHFVQYTLFPHPMEWEQHQRQNKQV</sequence>
<feature type="compositionally biased region" description="Basic and acidic residues" evidence="1">
    <location>
        <begin position="114"/>
        <end position="126"/>
    </location>
</feature>
<organism evidence="3 4">
    <name type="scientific">Reticulomyxa filosa</name>
    <dbReference type="NCBI Taxonomy" id="46433"/>
    <lineage>
        <taxon>Eukaryota</taxon>
        <taxon>Sar</taxon>
        <taxon>Rhizaria</taxon>
        <taxon>Retaria</taxon>
        <taxon>Foraminifera</taxon>
        <taxon>Monothalamids</taxon>
        <taxon>Reticulomyxidae</taxon>
        <taxon>Reticulomyxa</taxon>
    </lineage>
</organism>
<keyword evidence="2" id="KW-0472">Membrane</keyword>
<protein>
    <submittedName>
        <fullName evidence="3">Uncharacterized protein</fullName>
    </submittedName>
</protein>
<evidence type="ECO:0000313" key="3">
    <source>
        <dbReference type="EMBL" id="ETO15958.1"/>
    </source>
</evidence>
<name>X6MPP0_RETFI</name>
<feature type="transmembrane region" description="Helical" evidence="2">
    <location>
        <begin position="85"/>
        <end position="103"/>
    </location>
</feature>
<proteinExistence type="predicted"/>